<dbReference type="Proteomes" id="UP000217289">
    <property type="component" value="Chromosome"/>
</dbReference>
<dbReference type="Pfam" id="PF09348">
    <property type="entry name" value="DUF1990"/>
    <property type="match status" value="1"/>
</dbReference>
<dbReference type="AlphaFoldDB" id="A0A250IKJ0"/>
<accession>A0A250IKJ0</accession>
<keyword evidence="3" id="KW-1185">Reference proteome</keyword>
<dbReference type="EMBL" id="CP022163">
    <property type="protein sequence ID" value="ATB32279.1"/>
    <property type="molecule type" value="Genomic_DNA"/>
</dbReference>
<dbReference type="RefSeq" id="WP_095980484.1">
    <property type="nucleotide sequence ID" value="NZ_CP022163.1"/>
</dbReference>
<dbReference type="OrthoDB" id="9812409at2"/>
<evidence type="ECO:0000313" key="2">
    <source>
        <dbReference type="EMBL" id="ATB32279.1"/>
    </source>
</evidence>
<feature type="domain" description="DUF1990" evidence="1">
    <location>
        <begin position="37"/>
        <end position="192"/>
    </location>
</feature>
<sequence>MTNVEWRWKSGWSDPELLARLGKAATLPLNFEGQEKDMTPDNGWSLVESQAIIGCDRPGAPSGDDAFARLKHAVTELGFSDPRIVRGHFDSAMPLLGRPMLLELRPLRVLRYLCPVRIRAVRSEQDEHRTAYGFSIDTLVGHVESGREWFLLSKDHRTGELRFHIKAAWREGEFPNWWSAVGFELMGRRYQRAWHHLAHMRLRELLSQGHLVQHPGGEEMQHTHLRVSRLPVQFFSQRGLSRRLVHVEREVESERGRDWLTTVGFGVLAGMRSMSAPALLSYHFSIAPRTAPEGWGARLPWSKTSGVLGLLAAGEWVADKTPWIPARVSPPALLGRVLTGALTGAAVAAPGQRLSPVRAVVGATAAVVSAFGLYTLRRFATRRLGVPNAVAGLLEDAAAAAIGGKLFASLR</sequence>
<dbReference type="KEGG" id="mbd:MEBOL_005756"/>
<reference evidence="2 3" key="1">
    <citation type="submission" date="2017-06" db="EMBL/GenBank/DDBJ databases">
        <authorList>
            <person name="Kim H.J."/>
            <person name="Triplett B.A."/>
        </authorList>
    </citation>
    <scope>NUCLEOTIDE SEQUENCE [LARGE SCALE GENOMIC DNA]</scope>
    <source>
        <strain evidence="2 3">DSM 14713</strain>
    </source>
</reference>
<protein>
    <recommendedName>
        <fullName evidence="1">DUF1990 domain-containing protein</fullName>
    </recommendedName>
</protein>
<dbReference type="InterPro" id="IPR018960">
    <property type="entry name" value="DUF1990"/>
</dbReference>
<name>A0A250IKJ0_9BACT</name>
<organism evidence="2 3">
    <name type="scientific">Melittangium boletus DSM 14713</name>
    <dbReference type="NCBI Taxonomy" id="1294270"/>
    <lineage>
        <taxon>Bacteria</taxon>
        <taxon>Pseudomonadati</taxon>
        <taxon>Myxococcota</taxon>
        <taxon>Myxococcia</taxon>
        <taxon>Myxococcales</taxon>
        <taxon>Cystobacterineae</taxon>
        <taxon>Archangiaceae</taxon>
        <taxon>Melittangium</taxon>
    </lineage>
</organism>
<proteinExistence type="predicted"/>
<gene>
    <name evidence="2" type="ORF">MEBOL_005756</name>
</gene>
<evidence type="ECO:0000313" key="3">
    <source>
        <dbReference type="Proteomes" id="UP000217289"/>
    </source>
</evidence>
<evidence type="ECO:0000259" key="1">
    <source>
        <dbReference type="Pfam" id="PF09348"/>
    </source>
</evidence>